<evidence type="ECO:0000256" key="6">
    <source>
        <dbReference type="ARBA" id="ARBA00023306"/>
    </source>
</evidence>
<evidence type="ECO:0000256" key="2">
    <source>
        <dbReference type="ARBA" id="ARBA00022618"/>
    </source>
</evidence>
<proteinExistence type="inferred from homology"/>
<keyword evidence="9" id="KW-1185">Reference proteome</keyword>
<dbReference type="Proteomes" id="UP000198575">
    <property type="component" value="Unassembled WGS sequence"/>
</dbReference>
<keyword evidence="6 7" id="KW-0131">Cell cycle</keyword>
<dbReference type="GO" id="GO:0043093">
    <property type="term" value="P:FtsZ-dependent cytokinesis"/>
    <property type="evidence" value="ECO:0007669"/>
    <property type="project" value="UniProtKB-UniRule"/>
</dbReference>
<comment type="subunit">
    <text evidence="7">Part of a complex composed of FtsB, FtsL and FtsQ.</text>
</comment>
<comment type="similarity">
    <text evidence="7">Belongs to the FtsB family.</text>
</comment>
<dbReference type="NCBIfam" id="NF002058">
    <property type="entry name" value="PRK00888.1"/>
    <property type="match status" value="1"/>
</dbReference>
<protein>
    <recommendedName>
        <fullName evidence="7">Cell division protein FtsB</fullName>
    </recommendedName>
</protein>
<dbReference type="EMBL" id="FOVF01000001">
    <property type="protein sequence ID" value="SFM96261.1"/>
    <property type="molecule type" value="Genomic_DNA"/>
</dbReference>
<feature type="topological domain" description="Periplasmic" evidence="7">
    <location>
        <begin position="23"/>
        <end position="102"/>
    </location>
</feature>
<evidence type="ECO:0000256" key="4">
    <source>
        <dbReference type="ARBA" id="ARBA00022989"/>
    </source>
</evidence>
<evidence type="ECO:0000313" key="8">
    <source>
        <dbReference type="EMBL" id="SFM96261.1"/>
    </source>
</evidence>
<evidence type="ECO:0000256" key="3">
    <source>
        <dbReference type="ARBA" id="ARBA00022692"/>
    </source>
</evidence>
<dbReference type="OrthoDB" id="7061211at2"/>
<evidence type="ECO:0000256" key="1">
    <source>
        <dbReference type="ARBA" id="ARBA00022475"/>
    </source>
</evidence>
<name>A0A1I4V526_9GAMM</name>
<feature type="topological domain" description="Cytoplasmic" evidence="7">
    <location>
        <begin position="1"/>
        <end position="4"/>
    </location>
</feature>
<accession>A0A1I4V526</accession>
<dbReference type="GO" id="GO:0005886">
    <property type="term" value="C:plasma membrane"/>
    <property type="evidence" value="ECO:0007669"/>
    <property type="project" value="UniProtKB-SubCell"/>
</dbReference>
<dbReference type="AlphaFoldDB" id="A0A1I4V526"/>
<evidence type="ECO:0000313" key="9">
    <source>
        <dbReference type="Proteomes" id="UP000198575"/>
    </source>
</evidence>
<gene>
    <name evidence="7" type="primary">ftsB</name>
    <name evidence="8" type="ORF">SAMN05216289_101127</name>
</gene>
<reference evidence="8 9" key="1">
    <citation type="submission" date="2016-10" db="EMBL/GenBank/DDBJ databases">
        <authorList>
            <person name="de Groot N.N."/>
        </authorList>
    </citation>
    <scope>NUCLEOTIDE SEQUENCE [LARGE SCALE GENOMIC DNA]</scope>
    <source>
        <strain evidence="8 9">CGMCC 1.7659</strain>
    </source>
</reference>
<keyword evidence="7" id="KW-0997">Cell inner membrane</keyword>
<dbReference type="GO" id="GO:0030428">
    <property type="term" value="C:cell septum"/>
    <property type="evidence" value="ECO:0007669"/>
    <property type="project" value="TreeGrafter"/>
</dbReference>
<comment type="function">
    <text evidence="7">Essential cell division protein. May link together the upstream cell division proteins, which are predominantly cytoplasmic, with the downstream cell division proteins, which are predominantly periplasmic.</text>
</comment>
<dbReference type="InterPro" id="IPR023081">
    <property type="entry name" value="Cell_div_FtsB"/>
</dbReference>
<dbReference type="PANTHER" id="PTHR37485">
    <property type="entry name" value="CELL DIVISION PROTEIN FTSB"/>
    <property type="match status" value="1"/>
</dbReference>
<comment type="subcellular location">
    <subcellularLocation>
        <location evidence="7">Cell inner membrane</location>
        <topology evidence="7">Single-pass type II membrane protein</topology>
    </subcellularLocation>
    <text evidence="7">Localizes to the division septum.</text>
</comment>
<keyword evidence="7" id="KW-0175">Coiled coil</keyword>
<evidence type="ECO:0000256" key="7">
    <source>
        <dbReference type="HAMAP-Rule" id="MF_00599"/>
    </source>
</evidence>
<dbReference type="Pfam" id="PF04977">
    <property type="entry name" value="DivIC"/>
    <property type="match status" value="1"/>
</dbReference>
<evidence type="ECO:0000256" key="5">
    <source>
        <dbReference type="ARBA" id="ARBA00023136"/>
    </source>
</evidence>
<sequence>MLRYVALLLLILLIALEVKLWVGQGGMAEVWRLEKSVADQKHENEALKARNDALAAEVANLKDGDEAIEERARSELGLVKPGEQFYQVVEPPDPVRKPDGDR</sequence>
<keyword evidence="4 7" id="KW-1133">Transmembrane helix</keyword>
<keyword evidence="5 7" id="KW-0472">Membrane</keyword>
<dbReference type="HAMAP" id="MF_00599">
    <property type="entry name" value="FtsB"/>
    <property type="match status" value="1"/>
</dbReference>
<feature type="coiled-coil region" evidence="7">
    <location>
        <begin position="30"/>
        <end position="64"/>
    </location>
</feature>
<dbReference type="PANTHER" id="PTHR37485:SF1">
    <property type="entry name" value="CELL DIVISION PROTEIN FTSB"/>
    <property type="match status" value="1"/>
</dbReference>
<organism evidence="8 9">
    <name type="scientific">Dokdonella immobilis</name>
    <dbReference type="NCBI Taxonomy" id="578942"/>
    <lineage>
        <taxon>Bacteria</taxon>
        <taxon>Pseudomonadati</taxon>
        <taxon>Pseudomonadota</taxon>
        <taxon>Gammaproteobacteria</taxon>
        <taxon>Lysobacterales</taxon>
        <taxon>Rhodanobacteraceae</taxon>
        <taxon>Dokdonella</taxon>
    </lineage>
</organism>
<dbReference type="STRING" id="578942.SAMN05216289_101127"/>
<dbReference type="RefSeq" id="WP_092403949.1">
    <property type="nucleotide sequence ID" value="NZ_FOVF01000001.1"/>
</dbReference>
<keyword evidence="2 7" id="KW-0132">Cell division</keyword>
<keyword evidence="1 7" id="KW-1003">Cell membrane</keyword>
<dbReference type="GO" id="GO:0032153">
    <property type="term" value="C:cell division site"/>
    <property type="evidence" value="ECO:0007669"/>
    <property type="project" value="UniProtKB-UniRule"/>
</dbReference>
<keyword evidence="3 7" id="KW-0812">Transmembrane</keyword>
<dbReference type="InterPro" id="IPR007060">
    <property type="entry name" value="FtsL/DivIC"/>
</dbReference>